<dbReference type="InParanoid" id="A0A0V0R674"/>
<reference evidence="1 2" key="1">
    <citation type="journal article" date="2015" name="Sci. Rep.">
        <title>Genome of the facultative scuticociliatosis pathogen Pseudocohnilembus persalinus provides insight into its virulence through horizontal gene transfer.</title>
        <authorList>
            <person name="Xiong J."/>
            <person name="Wang G."/>
            <person name="Cheng J."/>
            <person name="Tian M."/>
            <person name="Pan X."/>
            <person name="Warren A."/>
            <person name="Jiang C."/>
            <person name="Yuan D."/>
            <person name="Miao W."/>
        </authorList>
    </citation>
    <scope>NUCLEOTIDE SEQUENCE [LARGE SCALE GENOMIC DNA]</scope>
    <source>
        <strain evidence="1">36N120E</strain>
    </source>
</reference>
<organism evidence="1 2">
    <name type="scientific">Pseudocohnilembus persalinus</name>
    <name type="common">Ciliate</name>
    <dbReference type="NCBI Taxonomy" id="266149"/>
    <lineage>
        <taxon>Eukaryota</taxon>
        <taxon>Sar</taxon>
        <taxon>Alveolata</taxon>
        <taxon>Ciliophora</taxon>
        <taxon>Intramacronucleata</taxon>
        <taxon>Oligohymenophorea</taxon>
        <taxon>Scuticociliatia</taxon>
        <taxon>Philasterida</taxon>
        <taxon>Pseudocohnilembidae</taxon>
        <taxon>Pseudocohnilembus</taxon>
    </lineage>
</organism>
<name>A0A0V0R674_PSEPJ</name>
<accession>A0A0V0R674</accession>
<dbReference type="Proteomes" id="UP000054937">
    <property type="component" value="Unassembled WGS sequence"/>
</dbReference>
<dbReference type="AlphaFoldDB" id="A0A0V0R674"/>
<sequence>MCVYCLYEDHFEHKDKVCLIRDIEASEKPFITHNWPNCKKIKATCQLFNKREKDVFQIKVIDPLFDDLKEKIVNEIESVRKWVHQNTAKMTLKGTFLKQKVEEGFSLAPLQQIFRNFSDKYSRKQVEQKHTFLDEINDYVDQFMTFDRDGYATELKNLYKKEIIKGGRLSYDEVKLREVVYNIKIFLQQVKPSFFVGPMDMKFYKADGPKVSPYVELKGNRFIFEGSRGLGTIVYSDIFQRKRNFCIKFQIVEADIGHESFYFGVTANEHKDEIFWFNSGNQIDLFQTKLYSKKPFRQLDDTKPPGEILGAGVIFIAEICIDQNILKIYDQNYQSVQENTYIFEDKFQDWRIVFGVYSKHEVTVEVLDIWAYIN</sequence>
<gene>
    <name evidence="1" type="ORF">PPERSA_03918</name>
</gene>
<protein>
    <submittedName>
        <fullName evidence="1">Uncharacterized protein</fullName>
    </submittedName>
</protein>
<evidence type="ECO:0000313" key="1">
    <source>
        <dbReference type="EMBL" id="KRX09856.1"/>
    </source>
</evidence>
<proteinExistence type="predicted"/>
<evidence type="ECO:0000313" key="2">
    <source>
        <dbReference type="Proteomes" id="UP000054937"/>
    </source>
</evidence>
<comment type="caution">
    <text evidence="1">The sequence shown here is derived from an EMBL/GenBank/DDBJ whole genome shotgun (WGS) entry which is preliminary data.</text>
</comment>
<keyword evidence="2" id="KW-1185">Reference proteome</keyword>
<dbReference type="EMBL" id="LDAU01000043">
    <property type="protein sequence ID" value="KRX09856.1"/>
    <property type="molecule type" value="Genomic_DNA"/>
</dbReference>